<dbReference type="EMBL" id="KZ150714">
    <property type="protein sequence ID" value="PZC70363.1"/>
    <property type="molecule type" value="Genomic_DNA"/>
</dbReference>
<organism evidence="1 2">
    <name type="scientific">Helicoverpa armigera</name>
    <name type="common">Cotton bollworm</name>
    <name type="synonym">Heliothis armigera</name>
    <dbReference type="NCBI Taxonomy" id="29058"/>
    <lineage>
        <taxon>Eukaryota</taxon>
        <taxon>Metazoa</taxon>
        <taxon>Ecdysozoa</taxon>
        <taxon>Arthropoda</taxon>
        <taxon>Hexapoda</taxon>
        <taxon>Insecta</taxon>
        <taxon>Pterygota</taxon>
        <taxon>Neoptera</taxon>
        <taxon>Endopterygota</taxon>
        <taxon>Lepidoptera</taxon>
        <taxon>Glossata</taxon>
        <taxon>Ditrysia</taxon>
        <taxon>Noctuoidea</taxon>
        <taxon>Noctuidae</taxon>
        <taxon>Heliothinae</taxon>
        <taxon>Helicoverpa</taxon>
    </lineage>
</organism>
<dbReference type="Proteomes" id="UP000249218">
    <property type="component" value="Unassembled WGS sequence"/>
</dbReference>
<evidence type="ECO:0000313" key="1">
    <source>
        <dbReference type="EMBL" id="PZC70363.1"/>
    </source>
</evidence>
<dbReference type="OrthoDB" id="411871at2759"/>
<gene>
    <name evidence="1" type="primary">HaOG202192</name>
    <name evidence="1" type="ORF">B5X24_HaOG202192</name>
</gene>
<proteinExistence type="predicted"/>
<reference evidence="1 2" key="1">
    <citation type="journal article" date="2017" name="BMC Biol.">
        <title>Genomic innovations, transcriptional plasticity and gene loss underlying the evolution and divergence of two highly polyphagous and invasive Helicoverpa pest species.</title>
        <authorList>
            <person name="Pearce S.L."/>
            <person name="Clarke D.F."/>
            <person name="East P.D."/>
            <person name="Elfekih S."/>
            <person name="Gordon K.H."/>
            <person name="Jermiin L.S."/>
            <person name="McGaughran A."/>
            <person name="Oakeshott J.G."/>
            <person name="Papanikolaou A."/>
            <person name="Perera O.P."/>
            <person name="Rane R.V."/>
            <person name="Richards S."/>
            <person name="Tay W.T."/>
            <person name="Walsh T.K."/>
            <person name="Anderson A."/>
            <person name="Anderson C.J."/>
            <person name="Asgari S."/>
            <person name="Board P.G."/>
            <person name="Bretschneider A."/>
            <person name="Campbell P.M."/>
            <person name="Chertemps T."/>
            <person name="Christeller J.T."/>
            <person name="Coppin C.W."/>
            <person name="Downes S.J."/>
            <person name="Duan G."/>
            <person name="Farnsworth C.A."/>
            <person name="Good R.T."/>
            <person name="Han L.B."/>
            <person name="Han Y.C."/>
            <person name="Hatje K."/>
            <person name="Horne I."/>
            <person name="Huang Y.P."/>
            <person name="Hughes D.S."/>
            <person name="Jacquin-Joly E."/>
            <person name="James W."/>
            <person name="Jhangiani S."/>
            <person name="Kollmar M."/>
            <person name="Kuwar S.S."/>
            <person name="Li S."/>
            <person name="Liu N.Y."/>
            <person name="Maibeche M.T."/>
            <person name="Miller J.R."/>
            <person name="Montagne N."/>
            <person name="Perry T."/>
            <person name="Qu J."/>
            <person name="Song S.V."/>
            <person name="Sutton G.G."/>
            <person name="Vogel H."/>
            <person name="Walenz B.P."/>
            <person name="Xu W."/>
            <person name="Zhang H.J."/>
            <person name="Zou Z."/>
            <person name="Batterham P."/>
            <person name="Edwards O.R."/>
            <person name="Feyereisen R."/>
            <person name="Gibbs R.A."/>
            <person name="Heckel D.G."/>
            <person name="McGrath A."/>
            <person name="Robin C."/>
            <person name="Scherer S.E."/>
            <person name="Worley K.C."/>
            <person name="Wu Y.D."/>
        </authorList>
    </citation>
    <scope>NUCLEOTIDE SEQUENCE [LARGE SCALE GENOMIC DNA]</scope>
    <source>
        <strain evidence="1">Harm_GR_Male_#8</strain>
        <tissue evidence="1">Whole organism</tissue>
    </source>
</reference>
<accession>A0A2W1BFC1</accession>
<evidence type="ECO:0000313" key="2">
    <source>
        <dbReference type="Proteomes" id="UP000249218"/>
    </source>
</evidence>
<keyword evidence="2" id="KW-1185">Reference proteome</keyword>
<dbReference type="AlphaFoldDB" id="A0A2W1BFC1"/>
<sequence>MGRGGGVPVAGLLPAKTPLCPPCTHARGRGNPDSSPRLLGGRCSPTPCIASGARADTRACHCLESTVHFDSAWWPAIRVRLAEERCPADLRRVMDSYLSNRVVRVRYGGEECRKDTNKGCVQGSIGGPFLWNLLLDPLLKEQESRGEYVKKKMLEMGSAGCALLTIQCTKMTSLQIYYTYVL</sequence>
<name>A0A2W1BFC1_HELAM</name>
<protein>
    <submittedName>
        <fullName evidence="1">Uncharacterized protein</fullName>
    </submittedName>
</protein>